<proteinExistence type="predicted"/>
<feature type="transmembrane region" description="Helical" evidence="1">
    <location>
        <begin position="79"/>
        <end position="100"/>
    </location>
</feature>
<keyword evidence="1" id="KW-1133">Transmembrane helix</keyword>
<accession>A0A1F8FPE5</accession>
<reference evidence="2 3" key="1">
    <citation type="journal article" date="2016" name="Nat. Commun.">
        <title>Thousands of microbial genomes shed light on interconnected biogeochemical processes in an aquifer system.</title>
        <authorList>
            <person name="Anantharaman K."/>
            <person name="Brown C.T."/>
            <person name="Hug L.A."/>
            <person name="Sharon I."/>
            <person name="Castelle C.J."/>
            <person name="Probst A.J."/>
            <person name="Thomas B.C."/>
            <person name="Singh A."/>
            <person name="Wilkins M.J."/>
            <person name="Karaoz U."/>
            <person name="Brodie E.L."/>
            <person name="Williams K.H."/>
            <person name="Hubbard S.S."/>
            <person name="Banfield J.F."/>
        </authorList>
    </citation>
    <scope>NUCLEOTIDE SEQUENCE [LARGE SCALE GENOMIC DNA]</scope>
</reference>
<evidence type="ECO:0000313" key="2">
    <source>
        <dbReference type="EMBL" id="OGN14418.1"/>
    </source>
</evidence>
<organism evidence="2 3">
    <name type="scientific">Candidatus Yanofskybacteria bacterium RIFCSPHIGHO2_02_FULL_43_22</name>
    <dbReference type="NCBI Taxonomy" id="1802681"/>
    <lineage>
        <taxon>Bacteria</taxon>
        <taxon>Candidatus Yanofskyibacteriota</taxon>
    </lineage>
</organism>
<dbReference type="EMBL" id="MGJV01000026">
    <property type="protein sequence ID" value="OGN14418.1"/>
    <property type="molecule type" value="Genomic_DNA"/>
</dbReference>
<keyword evidence="1" id="KW-0472">Membrane</keyword>
<feature type="transmembrane region" description="Helical" evidence="1">
    <location>
        <begin position="156"/>
        <end position="174"/>
    </location>
</feature>
<gene>
    <name evidence="2" type="ORF">A3J47_03190</name>
</gene>
<comment type="caution">
    <text evidence="2">The sequence shown here is derived from an EMBL/GenBank/DDBJ whole genome shotgun (WGS) entry which is preliminary data.</text>
</comment>
<feature type="transmembrane region" description="Helical" evidence="1">
    <location>
        <begin position="112"/>
        <end position="136"/>
    </location>
</feature>
<feature type="transmembrane region" description="Helical" evidence="1">
    <location>
        <begin position="20"/>
        <end position="39"/>
    </location>
</feature>
<evidence type="ECO:0000313" key="3">
    <source>
        <dbReference type="Proteomes" id="UP000176581"/>
    </source>
</evidence>
<keyword evidence="1" id="KW-0812">Transmembrane</keyword>
<dbReference type="AlphaFoldDB" id="A0A1F8FPE5"/>
<sequence length="185" mass="18980">MKSRLSSVWKAFNEVFAHTLYIAIASILALAVFVFAVWLPNIGLITDIFGNSSTLLALKLKIAVNLLGGISTNFSTLSATYTVAIAILFGINIAMVVYLVRKRRSELAGGGMAAGVGGIASGALGIGCAACGSFILSATFSSLGAVGVLAILPLRGGEFGILSVILPMFSLILISKKIAAPPTCG</sequence>
<protein>
    <submittedName>
        <fullName evidence="2">Uncharacterized protein</fullName>
    </submittedName>
</protein>
<name>A0A1F8FPE5_9BACT</name>
<evidence type="ECO:0000256" key="1">
    <source>
        <dbReference type="SAM" id="Phobius"/>
    </source>
</evidence>
<dbReference type="Proteomes" id="UP000176581">
    <property type="component" value="Unassembled WGS sequence"/>
</dbReference>